<dbReference type="GO" id="GO:0005524">
    <property type="term" value="F:ATP binding"/>
    <property type="evidence" value="ECO:0007669"/>
    <property type="project" value="UniProtKB-KW"/>
</dbReference>
<feature type="binding site" evidence="7">
    <location>
        <position position="723"/>
    </location>
    <ligand>
        <name>ATP</name>
        <dbReference type="ChEBI" id="CHEBI:30616"/>
    </ligand>
</feature>
<dbReference type="PROSITE" id="PS00108">
    <property type="entry name" value="PROTEIN_KINASE_ST"/>
    <property type="match status" value="1"/>
</dbReference>
<evidence type="ECO:0000256" key="5">
    <source>
        <dbReference type="ARBA" id="ARBA00022840"/>
    </source>
</evidence>
<feature type="active site" description="Proton acceptor" evidence="6">
    <location>
        <position position="704"/>
    </location>
</feature>
<feature type="region of interest" description="Disordered" evidence="9">
    <location>
        <begin position="844"/>
        <end position="863"/>
    </location>
</feature>
<evidence type="ECO:0000256" key="6">
    <source>
        <dbReference type="PIRSR" id="PIRSR630616-1"/>
    </source>
</evidence>
<feature type="domain" description="Protein kinase" evidence="11">
    <location>
        <begin position="582"/>
        <end position="833"/>
    </location>
</feature>
<dbReference type="PROSITE" id="PS50011">
    <property type="entry name" value="PROTEIN_KINASE_DOM"/>
    <property type="match status" value="1"/>
</dbReference>
<evidence type="ECO:0000256" key="3">
    <source>
        <dbReference type="ARBA" id="ARBA00022741"/>
    </source>
</evidence>
<evidence type="ECO:0000313" key="12">
    <source>
        <dbReference type="EMBL" id="KAE9018528.1"/>
    </source>
</evidence>
<keyword evidence="10" id="KW-0472">Membrane</keyword>
<keyword evidence="10" id="KW-1133">Transmembrane helix</keyword>
<reference evidence="12 13" key="1">
    <citation type="submission" date="2018-09" db="EMBL/GenBank/DDBJ databases">
        <title>Genomic investigation of the strawberry pathogen Phytophthora fragariae indicates pathogenicity is determined by transcriptional variation in three key races.</title>
        <authorList>
            <person name="Adams T.M."/>
            <person name="Armitage A.D."/>
            <person name="Sobczyk M.K."/>
            <person name="Bates H.J."/>
            <person name="Dunwell J.M."/>
            <person name="Nellist C.F."/>
            <person name="Harrison R.J."/>
        </authorList>
    </citation>
    <scope>NUCLEOTIDE SEQUENCE [LARGE SCALE GENOMIC DNA]</scope>
    <source>
        <strain evidence="12 13">SCRP245</strain>
    </source>
</reference>
<evidence type="ECO:0000256" key="8">
    <source>
        <dbReference type="PIRSR" id="PIRSR630616-3"/>
    </source>
</evidence>
<dbReference type="Gene3D" id="1.10.510.10">
    <property type="entry name" value="Transferase(Phosphotransferase) domain 1"/>
    <property type="match status" value="1"/>
</dbReference>
<dbReference type="Pfam" id="PF00069">
    <property type="entry name" value="Pkinase"/>
    <property type="match status" value="1"/>
</dbReference>
<evidence type="ECO:0000256" key="1">
    <source>
        <dbReference type="ARBA" id="ARBA00022527"/>
    </source>
</evidence>
<feature type="transmembrane region" description="Helical" evidence="10">
    <location>
        <begin position="20"/>
        <end position="40"/>
    </location>
</feature>
<dbReference type="EMBL" id="QXFW01000259">
    <property type="protein sequence ID" value="KAE9018528.1"/>
    <property type="molecule type" value="Genomic_DNA"/>
</dbReference>
<keyword evidence="3 7" id="KW-0547">Nucleotide-binding</keyword>
<dbReference type="InterPro" id="IPR011009">
    <property type="entry name" value="Kinase-like_dom_sf"/>
</dbReference>
<evidence type="ECO:0000313" key="13">
    <source>
        <dbReference type="Proteomes" id="UP000460718"/>
    </source>
</evidence>
<comment type="caution">
    <text evidence="12">The sequence shown here is derived from an EMBL/GenBank/DDBJ whole genome shotgun (WGS) entry which is preliminary data.</text>
</comment>
<accession>A0A6A3LKA1</accession>
<dbReference type="InterPro" id="IPR000719">
    <property type="entry name" value="Prot_kinase_dom"/>
</dbReference>
<gene>
    <name evidence="12" type="ORF">PF011_g6235</name>
</gene>
<keyword evidence="1" id="KW-0723">Serine/threonine-protein kinase</keyword>
<protein>
    <recommendedName>
        <fullName evidence="11">Protein kinase domain-containing protein</fullName>
    </recommendedName>
</protein>
<organism evidence="12 13">
    <name type="scientific">Phytophthora fragariae</name>
    <dbReference type="NCBI Taxonomy" id="53985"/>
    <lineage>
        <taxon>Eukaryota</taxon>
        <taxon>Sar</taxon>
        <taxon>Stramenopiles</taxon>
        <taxon>Oomycota</taxon>
        <taxon>Peronosporomycetes</taxon>
        <taxon>Peronosporales</taxon>
        <taxon>Peronosporaceae</taxon>
        <taxon>Phytophthora</taxon>
    </lineage>
</organism>
<keyword evidence="4" id="KW-0418">Kinase</keyword>
<sequence length="863" mass="94864">MLLPDCRDVFAEEHSLLVCARSLSFGTFCLATLVATVYAFRRILPVFLSSQCYVRNLSQLALTGLQMALLVYECFVLNSPKVLVLAKYFRCLQIAISCVLYGKSAGELVNRTKLFYNMLMPIVALTIVAMTADALLVVAAYDKIDCHHVTWMAMSVTGVVLTAGFAIPGRIVLEEISSTARQQRKKFQDSAELTELQQSHHQLWVLLICNLVSTSLQLGVDAYLSFGVGGKKRECDSMFFDENGGLVEQSVRLAISIGTYLVPNWGALYVFYVLPRFQFSTVLDVPGLVMDDEHEEATYELLPADEYPLLLRVESRQLEVEVISLVQLPSEMANDLSATASRKQDFVRNSTSMSHDSVRLLSPAPPAKSPMDLSAHDVAMVRLGRGSTFHRSHSKPEHPTSQMGAAAVDAENQHTKRHNGKTLLFLRKFSVLEEDVVICNRVRCGVDPSWLQHRNAADHRYLRALSFEEARLAATRRRRSVSIAVKKSQSLRLDLEDDDTDAAASKTDSGGSNTSTERSSFNSVVASVCSSSEDAGSELSLKTVGLVRSGSSRKTVASPRMRTASESSALLTPREKAMHGRYLIRESFAAGAYGKVCAGQDKSSLEEVAVKIVPKYILISAEEKQSVIREQVIHKGLDHPHIVKLLDVYEDDGAHYFILERADSGSLNTMITGAGIEENKCREFFRQLLQALEYLHGNNIVHHDIKPHNVLLDDEGTTVKLCDFGASRAFDAHQTSLPFAGIFGTVGYIAPELLDGKSSYGPGIDVFSAGILLFEMVFGYGPFYPPSACTHQELEFPTRSKASPQVKQLLSRLLEKDPAKRITAGQALGHPWITLSAGGRSAPSSPVSTFAGKPPPAPICVHR</sequence>
<evidence type="ECO:0000256" key="2">
    <source>
        <dbReference type="ARBA" id="ARBA00022679"/>
    </source>
</evidence>
<evidence type="ECO:0000256" key="4">
    <source>
        <dbReference type="ARBA" id="ARBA00022777"/>
    </source>
</evidence>
<evidence type="ECO:0000259" key="11">
    <source>
        <dbReference type="PROSITE" id="PS50011"/>
    </source>
</evidence>
<feature type="cross-link" description="Glycyl lysine isopeptide (Lys-Gly) (interchain with G-Cter in SUMO2)" evidence="8">
    <location>
        <position position="706"/>
    </location>
</feature>
<name>A0A6A3LKA1_9STRA</name>
<dbReference type="SUPFAM" id="SSF56112">
    <property type="entry name" value="Protein kinase-like (PK-like)"/>
    <property type="match status" value="1"/>
</dbReference>
<feature type="transmembrane region" description="Helical" evidence="10">
    <location>
        <begin position="253"/>
        <end position="274"/>
    </location>
</feature>
<feature type="compositionally biased region" description="Pro residues" evidence="9">
    <location>
        <begin position="853"/>
        <end position="863"/>
    </location>
</feature>
<dbReference type="Proteomes" id="UP000460718">
    <property type="component" value="Unassembled WGS sequence"/>
</dbReference>
<feature type="region of interest" description="Disordered" evidence="9">
    <location>
        <begin position="496"/>
        <end position="518"/>
    </location>
</feature>
<dbReference type="InterPro" id="IPR008271">
    <property type="entry name" value="Ser/Thr_kinase_AS"/>
</dbReference>
<feature type="transmembrane region" description="Helical" evidence="10">
    <location>
        <begin position="114"/>
        <end position="139"/>
    </location>
</feature>
<dbReference type="AlphaFoldDB" id="A0A6A3LKA1"/>
<dbReference type="PANTHER" id="PTHR24350">
    <property type="entry name" value="SERINE/THREONINE-PROTEIN KINASE IAL-RELATED"/>
    <property type="match status" value="1"/>
</dbReference>
<feature type="binding site" evidence="7">
    <location>
        <position position="611"/>
    </location>
    <ligand>
        <name>ATP</name>
        <dbReference type="ChEBI" id="CHEBI:30616"/>
    </ligand>
</feature>
<feature type="binding site" evidence="7">
    <location>
        <begin position="660"/>
        <end position="662"/>
    </location>
    <ligand>
        <name>ATP</name>
        <dbReference type="ChEBI" id="CHEBI:30616"/>
    </ligand>
</feature>
<keyword evidence="10" id="KW-0812">Transmembrane</keyword>
<keyword evidence="5 7" id="KW-0067">ATP-binding</keyword>
<feature type="transmembrane region" description="Helical" evidence="10">
    <location>
        <begin position="151"/>
        <end position="173"/>
    </location>
</feature>
<keyword evidence="2" id="KW-0808">Transferase</keyword>
<dbReference type="SMART" id="SM00220">
    <property type="entry name" value="S_TKc"/>
    <property type="match status" value="1"/>
</dbReference>
<dbReference type="InterPro" id="IPR030616">
    <property type="entry name" value="Aur-like"/>
</dbReference>
<evidence type="ECO:0000256" key="10">
    <source>
        <dbReference type="SAM" id="Phobius"/>
    </source>
</evidence>
<evidence type="ECO:0000256" key="7">
    <source>
        <dbReference type="PIRSR" id="PIRSR630616-2"/>
    </source>
</evidence>
<proteinExistence type="predicted"/>
<dbReference type="GO" id="GO:0004674">
    <property type="term" value="F:protein serine/threonine kinase activity"/>
    <property type="evidence" value="ECO:0007669"/>
    <property type="project" value="UniProtKB-KW"/>
</dbReference>
<dbReference type="FunFam" id="1.10.510.10:FF:000571">
    <property type="entry name" value="Maternal embryonic leucine zipper kinase"/>
    <property type="match status" value="1"/>
</dbReference>
<evidence type="ECO:0000256" key="9">
    <source>
        <dbReference type="SAM" id="MobiDB-lite"/>
    </source>
</evidence>